<dbReference type="EMBL" id="CP136896">
    <property type="protein sequence ID" value="WOL14485.1"/>
    <property type="molecule type" value="Genomic_DNA"/>
</dbReference>
<proteinExistence type="predicted"/>
<dbReference type="Proteomes" id="UP001327560">
    <property type="component" value="Chromosome 7"/>
</dbReference>
<evidence type="ECO:0008006" key="3">
    <source>
        <dbReference type="Google" id="ProtNLM"/>
    </source>
</evidence>
<evidence type="ECO:0000313" key="1">
    <source>
        <dbReference type="EMBL" id="WOL14485.1"/>
    </source>
</evidence>
<protein>
    <recommendedName>
        <fullName evidence="3">Reverse transcriptase</fullName>
    </recommendedName>
</protein>
<sequence length="118" mass="13494">MKYLGTFISPKRLEKKYQMKLVQKVKDKVNSWAGSKISQADETKHLLIECEVAMRYWKLPEKKLSNDRTDRVQEDINIVLVDRCGINKSNSLGDLPVSQVRKEAFKTGLSADPNLLGQ</sequence>
<reference evidence="1 2" key="1">
    <citation type="submission" date="2023-10" db="EMBL/GenBank/DDBJ databases">
        <title>Chromosome-scale genome assembly provides insights into flower coloration mechanisms of Canna indica.</title>
        <authorList>
            <person name="Li C."/>
        </authorList>
    </citation>
    <scope>NUCLEOTIDE SEQUENCE [LARGE SCALE GENOMIC DNA]</scope>
    <source>
        <tissue evidence="1">Flower</tissue>
    </source>
</reference>
<name>A0AAQ3KTN8_9LILI</name>
<accession>A0AAQ3KTN8</accession>
<keyword evidence="2" id="KW-1185">Reference proteome</keyword>
<dbReference type="AlphaFoldDB" id="A0AAQ3KTN8"/>
<evidence type="ECO:0000313" key="2">
    <source>
        <dbReference type="Proteomes" id="UP001327560"/>
    </source>
</evidence>
<organism evidence="1 2">
    <name type="scientific">Canna indica</name>
    <name type="common">Indian-shot</name>
    <dbReference type="NCBI Taxonomy" id="4628"/>
    <lineage>
        <taxon>Eukaryota</taxon>
        <taxon>Viridiplantae</taxon>
        <taxon>Streptophyta</taxon>
        <taxon>Embryophyta</taxon>
        <taxon>Tracheophyta</taxon>
        <taxon>Spermatophyta</taxon>
        <taxon>Magnoliopsida</taxon>
        <taxon>Liliopsida</taxon>
        <taxon>Zingiberales</taxon>
        <taxon>Cannaceae</taxon>
        <taxon>Canna</taxon>
    </lineage>
</organism>
<gene>
    <name evidence="1" type="ORF">Cni_G23265</name>
</gene>